<keyword evidence="3" id="KW-1003">Cell membrane</keyword>
<evidence type="ECO:0000259" key="9">
    <source>
        <dbReference type="Pfam" id="PF19053"/>
    </source>
</evidence>
<gene>
    <name evidence="10" type="ordered locus">REQ_35480</name>
</gene>
<evidence type="ECO:0000256" key="1">
    <source>
        <dbReference type="ARBA" id="ARBA00004651"/>
    </source>
</evidence>
<evidence type="ECO:0000256" key="6">
    <source>
        <dbReference type="ARBA" id="ARBA00023136"/>
    </source>
</evidence>
<protein>
    <submittedName>
        <fullName evidence="10">Esx cluster integral membrane protein</fullName>
    </submittedName>
</protein>
<keyword evidence="4 8" id="KW-0812">Transmembrane</keyword>
<name>A0A3S5YAG2_RHOH1</name>
<feature type="transmembrane region" description="Helical" evidence="8">
    <location>
        <begin position="430"/>
        <end position="450"/>
    </location>
</feature>
<evidence type="ECO:0000256" key="7">
    <source>
        <dbReference type="SAM" id="MobiDB-lite"/>
    </source>
</evidence>
<feature type="transmembrane region" description="Helical" evidence="8">
    <location>
        <begin position="230"/>
        <end position="247"/>
    </location>
</feature>
<dbReference type="PIRSF" id="PIRSF017804">
    <property type="entry name" value="Secretion_EccD1"/>
    <property type="match status" value="1"/>
</dbReference>
<feature type="transmembrane region" description="Helical" evidence="8">
    <location>
        <begin position="198"/>
        <end position="218"/>
    </location>
</feature>
<keyword evidence="6 8" id="KW-0472">Membrane</keyword>
<feature type="compositionally biased region" description="Low complexity" evidence="7">
    <location>
        <begin position="9"/>
        <end position="21"/>
    </location>
</feature>
<feature type="transmembrane region" description="Helical" evidence="8">
    <location>
        <begin position="404"/>
        <end position="424"/>
    </location>
</feature>
<feature type="transmembrane region" description="Helical" evidence="8">
    <location>
        <begin position="374"/>
        <end position="392"/>
    </location>
</feature>
<keyword evidence="5 8" id="KW-1133">Transmembrane helix</keyword>
<evidence type="ECO:0000256" key="4">
    <source>
        <dbReference type="ARBA" id="ARBA00022692"/>
    </source>
</evidence>
<accession>A0A3S5YAG2</accession>
<dbReference type="EMBL" id="FN563149">
    <property type="protein sequence ID" value="CBH49537.1"/>
    <property type="molecule type" value="Genomic_DNA"/>
</dbReference>
<evidence type="ECO:0000256" key="8">
    <source>
        <dbReference type="SAM" id="Phobius"/>
    </source>
</evidence>
<dbReference type="InterPro" id="IPR044049">
    <property type="entry name" value="EccD_transm"/>
</dbReference>
<dbReference type="Pfam" id="PF19053">
    <property type="entry name" value="EccD"/>
    <property type="match status" value="1"/>
</dbReference>
<dbReference type="RefSeq" id="WP_013416882.1">
    <property type="nucleotide sequence ID" value="NC_014659.1"/>
</dbReference>
<evidence type="ECO:0000313" key="11">
    <source>
        <dbReference type="Proteomes" id="UP000006892"/>
    </source>
</evidence>
<dbReference type="AlphaFoldDB" id="A0A3S5YAG2"/>
<dbReference type="InterPro" id="IPR006707">
    <property type="entry name" value="T7SS_EccD"/>
</dbReference>
<dbReference type="Gene3D" id="3.10.20.90">
    <property type="entry name" value="Phosphatidylinositol 3-kinase Catalytic Subunit, Chain A, domain 1"/>
    <property type="match status" value="1"/>
</dbReference>
<organism evidence="10">
    <name type="scientific">Rhodococcus hoagii (strain 103S)</name>
    <name type="common">Rhodococcus equi</name>
    <dbReference type="NCBI Taxonomy" id="685727"/>
    <lineage>
        <taxon>Bacteria</taxon>
        <taxon>Bacillati</taxon>
        <taxon>Actinomycetota</taxon>
        <taxon>Actinomycetes</taxon>
        <taxon>Mycobacteriales</taxon>
        <taxon>Nocardiaceae</taxon>
        <taxon>Prescottella</taxon>
    </lineage>
</organism>
<comment type="subcellular location">
    <subcellularLocation>
        <location evidence="1">Cell membrane</location>
        <topology evidence="1">Multi-pass membrane protein</topology>
    </subcellularLocation>
</comment>
<proteinExistence type="inferred from homology"/>
<evidence type="ECO:0000256" key="3">
    <source>
        <dbReference type="ARBA" id="ARBA00022475"/>
    </source>
</evidence>
<feature type="transmembrane region" description="Helical" evidence="8">
    <location>
        <begin position="168"/>
        <end position="191"/>
    </location>
</feature>
<feature type="transmembrane region" description="Helical" evidence="8">
    <location>
        <begin position="462"/>
        <end position="488"/>
    </location>
</feature>
<dbReference type="NCBIfam" id="TIGR03920">
    <property type="entry name" value="T7SS_EccD"/>
    <property type="match status" value="1"/>
</dbReference>
<sequence>MTVLRADQTTGGTTGARPRGGADLCRLTILTPHSQIDLALPNSVPVELLVPGIADLVEKHSAANDFDVAGDRLHPTRWVLSRVGSPPLSPASTLQEHGVLDGELLVFDSVEASPPPPLFDDVMYNVAVADTGHAHPWTPRIARLTGSAIAVAAATAGAFVLLRTEGATASVIGAVAAFAMVVAFLVAGAVAGRVYDDAGAALTLGAAALPIAFAAGALFVPGDDLPPDTLLGLVMVGACAVVALRAAGVGHAVFTTAASVSLLGSLAALVAVLTDQSTRSVGAMLVGGALFGLVFAPRIAMMLAKLPLPPVPAPGTSLDPTEEDPDDARSLPSFATVERRAEHARRYLTGLVAGWTLLTVTGALLASAPSASDGIYWPGTSLAVAAATVLMFRGRTYSSAEQAVPLISGGSAVLMLLAVATAVVVPSAALPLFATTALLVVAALVLGVVVPQRTFSPVQRRAAEIVDYAAISAVVPLACWVSGLFVAVRGL</sequence>
<feature type="transmembrane region" description="Helical" evidence="8">
    <location>
        <begin position="141"/>
        <end position="162"/>
    </location>
</feature>
<evidence type="ECO:0000256" key="2">
    <source>
        <dbReference type="ARBA" id="ARBA00006162"/>
    </source>
</evidence>
<dbReference type="Pfam" id="PF08817">
    <property type="entry name" value="YukD"/>
    <property type="match status" value="1"/>
</dbReference>
<evidence type="ECO:0000313" key="10">
    <source>
        <dbReference type="EMBL" id="CBH49537.1"/>
    </source>
</evidence>
<evidence type="ECO:0000256" key="5">
    <source>
        <dbReference type="ARBA" id="ARBA00022989"/>
    </source>
</evidence>
<feature type="region of interest" description="Disordered" evidence="7">
    <location>
        <begin position="1"/>
        <end position="21"/>
    </location>
</feature>
<feature type="transmembrane region" description="Helical" evidence="8">
    <location>
        <begin position="280"/>
        <end position="300"/>
    </location>
</feature>
<feature type="domain" description="EccD-like transmembrane" evidence="9">
    <location>
        <begin position="142"/>
        <end position="491"/>
    </location>
</feature>
<feature type="transmembrane region" description="Helical" evidence="8">
    <location>
        <begin position="347"/>
        <end position="368"/>
    </location>
</feature>
<dbReference type="InterPro" id="IPR024962">
    <property type="entry name" value="YukD-like"/>
</dbReference>
<dbReference type="KEGG" id="req:REQ_35480"/>
<dbReference type="GO" id="GO:0005886">
    <property type="term" value="C:plasma membrane"/>
    <property type="evidence" value="ECO:0007669"/>
    <property type="project" value="UniProtKB-SubCell"/>
</dbReference>
<reference evidence="10" key="1">
    <citation type="journal article" date="2010" name="PLoS Genet.">
        <title>The genome of a pathogenic rhodococcus: cooptive virulence underpinned by key gene acquisitions.</title>
        <authorList>
            <person name="Letek M."/>
            <person name="Gonzalez P."/>
            <person name="Macarthur I."/>
            <person name="Rodriguez H."/>
            <person name="Freeman T.C."/>
            <person name="Valero-Rello A."/>
            <person name="Blanco M."/>
            <person name="Buckley T."/>
            <person name="Cherevach I."/>
            <person name="Fahey R."/>
            <person name="Hapeshi A."/>
            <person name="Holdstock J."/>
            <person name="Leadon D."/>
            <person name="Navas J."/>
            <person name="Ocampo A."/>
            <person name="Quail M.A."/>
            <person name="Sanders M."/>
            <person name="Scortti M.M."/>
            <person name="Prescott J.F."/>
            <person name="Fogarty U."/>
            <person name="Meijer W.G."/>
            <person name="Parkhill J."/>
            <person name="Bentley S.D."/>
            <person name="Vazquez-Boland J.A."/>
        </authorList>
    </citation>
    <scope>NUCLEOTIDE SEQUENCE [LARGE SCALE GENOMIC DNA]</scope>
    <source>
        <strain evidence="10 11">103S</strain>
    </source>
</reference>
<dbReference type="Proteomes" id="UP001154400">
    <property type="component" value="Chromosome"/>
</dbReference>
<comment type="similarity">
    <text evidence="2">Belongs to the EccD/Snm4 family.</text>
</comment>
<feature type="transmembrane region" description="Helical" evidence="8">
    <location>
        <begin position="254"/>
        <end position="274"/>
    </location>
</feature>